<name>A0AC34G2V3_9BILA</name>
<organism evidence="1 2">
    <name type="scientific">Panagrolaimus sp. ES5</name>
    <dbReference type="NCBI Taxonomy" id="591445"/>
    <lineage>
        <taxon>Eukaryota</taxon>
        <taxon>Metazoa</taxon>
        <taxon>Ecdysozoa</taxon>
        <taxon>Nematoda</taxon>
        <taxon>Chromadorea</taxon>
        <taxon>Rhabditida</taxon>
        <taxon>Tylenchina</taxon>
        <taxon>Panagrolaimomorpha</taxon>
        <taxon>Panagrolaimoidea</taxon>
        <taxon>Panagrolaimidae</taxon>
        <taxon>Panagrolaimus</taxon>
    </lineage>
</organism>
<reference evidence="2" key="1">
    <citation type="submission" date="2022-11" db="UniProtKB">
        <authorList>
            <consortium name="WormBaseParasite"/>
        </authorList>
    </citation>
    <scope>IDENTIFICATION</scope>
</reference>
<dbReference type="WBParaSite" id="ES5_v2.g23991.t1">
    <property type="protein sequence ID" value="ES5_v2.g23991.t1"/>
    <property type="gene ID" value="ES5_v2.g23991"/>
</dbReference>
<dbReference type="Proteomes" id="UP000887579">
    <property type="component" value="Unplaced"/>
</dbReference>
<evidence type="ECO:0000313" key="2">
    <source>
        <dbReference type="WBParaSite" id="ES5_v2.g23991.t1"/>
    </source>
</evidence>
<sequence>MSNAMKFKSTQSSLYPIDKIAKIKTKKSRKNDKQQNAVPIYHCNKPYHEILKDSLINNIYLITAEPSNVQRLATLHFIHGHPRTLEDSCRFLGCYSFNDFIRKQEFIFCEFLEIFVIKTDKKINVTESPFLLNYYNNKIHQNQGLRNSMKEAMDEEPEPDRDRYLITFEQTKYFEFHNSLEYIDGRKKFAKVVEECRLQGLYNRNGYVTLNKFQQFCQKMFNANFSTLLKSWFPRCGGLENIMRKVIFEEIDCSFKSQKKENEFRIKPGCTIDEISQNLDLLKENITQFYYRIERDFSITASESTHQYDRRQRYGSKYKKRKDALTLPKPVENCFASSDEEAVDLRIENRPF</sequence>
<accession>A0AC34G2V3</accession>
<evidence type="ECO:0000313" key="1">
    <source>
        <dbReference type="Proteomes" id="UP000887579"/>
    </source>
</evidence>
<protein>
    <submittedName>
        <fullName evidence="2">Uncharacterized protein</fullName>
    </submittedName>
</protein>
<proteinExistence type="predicted"/>